<dbReference type="AlphaFoldDB" id="A0A816Y851"/>
<dbReference type="EMBL" id="CAJNRG010014450">
    <property type="protein sequence ID" value="CAF2155996.1"/>
    <property type="molecule type" value="Genomic_DNA"/>
</dbReference>
<reference evidence="1" key="1">
    <citation type="submission" date="2021-02" db="EMBL/GenBank/DDBJ databases">
        <authorList>
            <person name="Nowell W R."/>
        </authorList>
    </citation>
    <scope>NUCLEOTIDE SEQUENCE</scope>
</reference>
<name>A0A816Y851_9BILA</name>
<proteinExistence type="predicted"/>
<dbReference type="Proteomes" id="UP000663887">
    <property type="component" value="Unassembled WGS sequence"/>
</dbReference>
<sequence>MHKMQFKSLSNELLLDLFEFFDGVHLFGAFYGLNNCFNTLLLVHCLQYHFDFQLLSKRKFDLICQEYLPSIIDRVTSIRLSDSDETPNLVDRFLITYGFNFTQFTHLYSLSLIQVGSLEKISAILTEFSDFAQPTRLQLMECFYRQEDDLTRLINNIWHLPKLTHFLINRAPQLYSLPIRGKVGFQIWKIKSTSIHRLDLIHIGYLTVAPCSKLSNSLLGSQCQAFSFHLINCSHIINLVINMSNLRAVNFQGRDNMKIRDGSLPEANELVVWLQNCLPSTFSIRIEPTSYKTMQLWT</sequence>
<organism evidence="1 2">
    <name type="scientific">Rotaria magnacalcarata</name>
    <dbReference type="NCBI Taxonomy" id="392030"/>
    <lineage>
        <taxon>Eukaryota</taxon>
        <taxon>Metazoa</taxon>
        <taxon>Spiralia</taxon>
        <taxon>Gnathifera</taxon>
        <taxon>Rotifera</taxon>
        <taxon>Eurotatoria</taxon>
        <taxon>Bdelloidea</taxon>
        <taxon>Philodinida</taxon>
        <taxon>Philodinidae</taxon>
        <taxon>Rotaria</taxon>
    </lineage>
</organism>
<protein>
    <submittedName>
        <fullName evidence="1">Uncharacterized protein</fullName>
    </submittedName>
</protein>
<evidence type="ECO:0000313" key="2">
    <source>
        <dbReference type="Proteomes" id="UP000663887"/>
    </source>
</evidence>
<gene>
    <name evidence="1" type="ORF">XDN619_LOCUS29564</name>
</gene>
<comment type="caution">
    <text evidence="1">The sequence shown here is derived from an EMBL/GenBank/DDBJ whole genome shotgun (WGS) entry which is preliminary data.</text>
</comment>
<accession>A0A816Y851</accession>
<evidence type="ECO:0000313" key="1">
    <source>
        <dbReference type="EMBL" id="CAF2155996.1"/>
    </source>
</evidence>